<evidence type="ECO:0000313" key="5">
    <source>
        <dbReference type="Proteomes" id="UP000199048"/>
    </source>
</evidence>
<gene>
    <name evidence="4" type="ORF">SAMN05192568_102621</name>
</gene>
<dbReference type="GO" id="GO:0016831">
    <property type="term" value="F:carboxy-lyase activity"/>
    <property type="evidence" value="ECO:0007669"/>
    <property type="project" value="UniProtKB-KW"/>
</dbReference>
<reference evidence="5" key="1">
    <citation type="submission" date="2016-10" db="EMBL/GenBank/DDBJ databases">
        <authorList>
            <person name="Varghese N."/>
            <person name="Submissions S."/>
        </authorList>
    </citation>
    <scope>NUCLEOTIDE SEQUENCE [LARGE SCALE GENOMIC DNA]</scope>
    <source>
        <strain evidence="5">BL36</strain>
    </source>
</reference>
<keyword evidence="5" id="KW-1185">Reference proteome</keyword>
<dbReference type="STRING" id="582667.SAMN05192568_102621"/>
<dbReference type="Gene3D" id="3.40.50.970">
    <property type="match status" value="1"/>
</dbReference>
<dbReference type="InterPro" id="IPR051818">
    <property type="entry name" value="TPP_dependent_decarboxylase"/>
</dbReference>
<evidence type="ECO:0000259" key="3">
    <source>
        <dbReference type="Pfam" id="PF02775"/>
    </source>
</evidence>
<proteinExistence type="predicted"/>
<dbReference type="InterPro" id="IPR011766">
    <property type="entry name" value="TPP_enzyme_TPP-bd"/>
</dbReference>
<dbReference type="RefSeq" id="WP_092043982.1">
    <property type="nucleotide sequence ID" value="NZ_FOTK01000026.1"/>
</dbReference>
<evidence type="ECO:0000313" key="4">
    <source>
        <dbReference type="EMBL" id="SFM30502.1"/>
    </source>
</evidence>
<dbReference type="PANTHER" id="PTHR42818">
    <property type="entry name" value="SULFOPYRUVATE DECARBOXYLASE SUBUNIT ALPHA"/>
    <property type="match status" value="1"/>
</dbReference>
<dbReference type="PANTHER" id="PTHR42818:SF1">
    <property type="entry name" value="SULFOPYRUVATE DECARBOXYLASE"/>
    <property type="match status" value="1"/>
</dbReference>
<keyword evidence="2" id="KW-0456">Lyase</keyword>
<dbReference type="SUPFAM" id="SSF52518">
    <property type="entry name" value="Thiamin diphosphate-binding fold (THDP-binding)"/>
    <property type="match status" value="1"/>
</dbReference>
<dbReference type="Pfam" id="PF02775">
    <property type="entry name" value="TPP_enzyme_C"/>
    <property type="match status" value="1"/>
</dbReference>
<evidence type="ECO:0000256" key="1">
    <source>
        <dbReference type="ARBA" id="ARBA00022793"/>
    </source>
</evidence>
<dbReference type="AlphaFoldDB" id="A0A1I4PRM5"/>
<dbReference type="OrthoDB" id="6843902at2"/>
<dbReference type="GO" id="GO:0030976">
    <property type="term" value="F:thiamine pyrophosphate binding"/>
    <property type="evidence" value="ECO:0007669"/>
    <property type="project" value="InterPro"/>
</dbReference>
<evidence type="ECO:0000256" key="2">
    <source>
        <dbReference type="ARBA" id="ARBA00023239"/>
    </source>
</evidence>
<dbReference type="InterPro" id="IPR029061">
    <property type="entry name" value="THDP-binding"/>
</dbReference>
<accession>A0A1I4PRM5</accession>
<dbReference type="Proteomes" id="UP000199048">
    <property type="component" value="Unassembled WGS sequence"/>
</dbReference>
<dbReference type="GO" id="GO:0044281">
    <property type="term" value="P:small molecule metabolic process"/>
    <property type="evidence" value="ECO:0007669"/>
    <property type="project" value="UniProtKB-ARBA"/>
</dbReference>
<sequence>MGEVNAGGALDRREVVKRLLDGRKDLLVVTGLGSPSYDVMAAGDHDNNYYLWAAMGSAAMVGLGLAKSQPGKSVLVVTGDGEMLMGLGALATIAVQAPSNLTVAVLDNGHFGETGMQLSHAGRGLSLDQVARSCGFPWTAEIREMAQVEDLRARIGSREGPKLATIKIRAENAPRVLPPRDGVHVKNRFRMALGHAPI</sequence>
<protein>
    <submittedName>
        <fullName evidence="4">Thiamine pyrophosphate enzyme, C-terminal TPP binding domain</fullName>
    </submittedName>
</protein>
<keyword evidence="1" id="KW-0210">Decarboxylase</keyword>
<name>A0A1I4PRM5_9HYPH</name>
<organism evidence="4 5">
    <name type="scientific">Methylobacterium pseudosasicola</name>
    <dbReference type="NCBI Taxonomy" id="582667"/>
    <lineage>
        <taxon>Bacteria</taxon>
        <taxon>Pseudomonadati</taxon>
        <taxon>Pseudomonadota</taxon>
        <taxon>Alphaproteobacteria</taxon>
        <taxon>Hyphomicrobiales</taxon>
        <taxon>Methylobacteriaceae</taxon>
        <taxon>Methylobacterium</taxon>
    </lineage>
</organism>
<dbReference type="EMBL" id="FOTK01000026">
    <property type="protein sequence ID" value="SFM30502.1"/>
    <property type="molecule type" value="Genomic_DNA"/>
</dbReference>
<feature type="domain" description="Thiamine pyrophosphate enzyme TPP-binding" evidence="3">
    <location>
        <begin position="48"/>
        <end position="154"/>
    </location>
</feature>